<keyword evidence="4" id="KW-1185">Reference proteome</keyword>
<accession>A0A4U5MM83</accession>
<gene>
    <name evidence="3" type="ORF">L596_022619</name>
</gene>
<comment type="caution">
    <text evidence="3">The sequence shown here is derived from an EMBL/GenBank/DDBJ whole genome shotgun (WGS) entry which is preliminary data.</text>
</comment>
<feature type="transmembrane region" description="Helical" evidence="2">
    <location>
        <begin position="77"/>
        <end position="101"/>
    </location>
</feature>
<evidence type="ECO:0000313" key="4">
    <source>
        <dbReference type="Proteomes" id="UP000298663"/>
    </source>
</evidence>
<keyword evidence="2" id="KW-1133">Transmembrane helix</keyword>
<name>A0A4U5MM83_STECR</name>
<reference evidence="3 4" key="2">
    <citation type="journal article" date="2019" name="G3 (Bethesda)">
        <title>Hybrid Assembly of the Genome of the Entomopathogenic Nematode Steinernema carpocapsae Identifies the X-Chromosome.</title>
        <authorList>
            <person name="Serra L."/>
            <person name="Macchietto M."/>
            <person name="Macias-Munoz A."/>
            <person name="McGill C.J."/>
            <person name="Rodriguez I.M."/>
            <person name="Rodriguez B."/>
            <person name="Murad R."/>
            <person name="Mortazavi A."/>
        </authorList>
    </citation>
    <scope>NUCLEOTIDE SEQUENCE [LARGE SCALE GENOMIC DNA]</scope>
    <source>
        <strain evidence="3 4">ALL</strain>
    </source>
</reference>
<evidence type="ECO:0000256" key="1">
    <source>
        <dbReference type="SAM" id="MobiDB-lite"/>
    </source>
</evidence>
<organism evidence="3 4">
    <name type="scientific">Steinernema carpocapsae</name>
    <name type="common">Entomopathogenic nematode</name>
    <dbReference type="NCBI Taxonomy" id="34508"/>
    <lineage>
        <taxon>Eukaryota</taxon>
        <taxon>Metazoa</taxon>
        <taxon>Ecdysozoa</taxon>
        <taxon>Nematoda</taxon>
        <taxon>Chromadorea</taxon>
        <taxon>Rhabditida</taxon>
        <taxon>Tylenchina</taxon>
        <taxon>Panagrolaimomorpha</taxon>
        <taxon>Strongyloidoidea</taxon>
        <taxon>Steinernematidae</taxon>
        <taxon>Steinernema</taxon>
    </lineage>
</organism>
<feature type="compositionally biased region" description="Polar residues" evidence="1">
    <location>
        <begin position="251"/>
        <end position="277"/>
    </location>
</feature>
<proteinExistence type="predicted"/>
<protein>
    <submittedName>
        <fullName evidence="3">Uncharacterized protein</fullName>
    </submittedName>
</protein>
<dbReference type="OrthoDB" id="10612525at2759"/>
<dbReference type="AlphaFoldDB" id="A0A4U5MM83"/>
<reference evidence="3 4" key="1">
    <citation type="journal article" date="2015" name="Genome Biol.">
        <title>Comparative genomics of Steinernema reveals deeply conserved gene regulatory networks.</title>
        <authorList>
            <person name="Dillman A.R."/>
            <person name="Macchietto M."/>
            <person name="Porter C.F."/>
            <person name="Rogers A."/>
            <person name="Williams B."/>
            <person name="Antoshechkin I."/>
            <person name="Lee M.M."/>
            <person name="Goodwin Z."/>
            <person name="Lu X."/>
            <person name="Lewis E.E."/>
            <person name="Goodrich-Blair H."/>
            <person name="Stock S.P."/>
            <person name="Adams B.J."/>
            <person name="Sternberg P.W."/>
            <person name="Mortazavi A."/>
        </authorList>
    </citation>
    <scope>NUCLEOTIDE SEQUENCE [LARGE SCALE GENOMIC DNA]</scope>
    <source>
        <strain evidence="3 4">ALL</strain>
    </source>
</reference>
<keyword evidence="2" id="KW-0812">Transmembrane</keyword>
<dbReference type="Proteomes" id="UP000298663">
    <property type="component" value="Unassembled WGS sequence"/>
</dbReference>
<sequence length="277" mass="30466">MEAALNATLTNVIAAADPVVNSTTGAARSISTASSTTTAKESTSLPLLGDNVNLTLNLGTTSAPHVIWTLGGRLEGWWMYAFWSCVIVLILLLVLCAFSYCMQLQEERDELAVNLQHSREALSRERTANEQLRWHQRFFSQRSSHPVQVAPVNSAIVITMAHDEEMTRSRLSGEPITVTAVTSGTSTKNPTGARFVRLQGEELPAKPILRKPAESFTAADHYNAAQAPVHAQRQPQRPAEQMRRPLGFPTAQLQGTHHPNVTFEPHTSQQPSSYTQF</sequence>
<evidence type="ECO:0000313" key="3">
    <source>
        <dbReference type="EMBL" id="TKR70616.1"/>
    </source>
</evidence>
<dbReference type="EMBL" id="AZBU02000007">
    <property type="protein sequence ID" value="TKR70616.1"/>
    <property type="molecule type" value="Genomic_DNA"/>
</dbReference>
<keyword evidence="2" id="KW-0472">Membrane</keyword>
<evidence type="ECO:0000256" key="2">
    <source>
        <dbReference type="SAM" id="Phobius"/>
    </source>
</evidence>
<feature type="region of interest" description="Disordered" evidence="1">
    <location>
        <begin position="250"/>
        <end position="277"/>
    </location>
</feature>